<keyword evidence="2" id="KW-1185">Reference proteome</keyword>
<evidence type="ECO:0000313" key="1">
    <source>
        <dbReference type="EMBL" id="TXL61101.1"/>
    </source>
</evidence>
<proteinExistence type="predicted"/>
<gene>
    <name evidence="1" type="ORF">FHP05_13530</name>
</gene>
<sequence length="208" mass="24993">MSWMERIKKNVFPVSDEKYNIRKALDEWVYVGNMFDVEVPDETCELCDQQNIRYQFEIVNNQNSNSLLIGSECINRFNISVIDDSGSTLSTEDARKKVSKDRSRLVTKAKEKSVLNTLVTLATKDQEFNIESFIEYFKERRAFTPNQLALLIWRLEKERIDFKRSHFKITIRRNREKYQLLKLEEWKLRRIWDCLSNSQKQFVYKNRV</sequence>
<evidence type="ECO:0000313" key="2">
    <source>
        <dbReference type="Proteomes" id="UP000321574"/>
    </source>
</evidence>
<dbReference type="EMBL" id="VDUW01000012">
    <property type="protein sequence ID" value="TXL61101.1"/>
    <property type="molecule type" value="Genomic_DNA"/>
</dbReference>
<protein>
    <submittedName>
        <fullName evidence="1">Uncharacterized protein</fullName>
    </submittedName>
</protein>
<accession>A0A5C8NJV8</accession>
<organism evidence="1 2">
    <name type="scientific">Cerasibacillus terrae</name>
    <dbReference type="NCBI Taxonomy" id="2498845"/>
    <lineage>
        <taxon>Bacteria</taxon>
        <taxon>Bacillati</taxon>
        <taxon>Bacillota</taxon>
        <taxon>Bacilli</taxon>
        <taxon>Bacillales</taxon>
        <taxon>Bacillaceae</taxon>
        <taxon>Cerasibacillus</taxon>
    </lineage>
</organism>
<dbReference type="Proteomes" id="UP000321574">
    <property type="component" value="Unassembled WGS sequence"/>
</dbReference>
<reference evidence="1 2" key="1">
    <citation type="submission" date="2019-06" db="EMBL/GenBank/DDBJ databases">
        <title>Cerasibacillus sp. nov., isolated from maize field.</title>
        <authorList>
            <person name="Lin S.-Y."/>
            <person name="Tsai C.-F."/>
            <person name="Young C.-C."/>
        </authorList>
    </citation>
    <scope>NUCLEOTIDE SEQUENCE [LARGE SCALE GENOMIC DNA]</scope>
    <source>
        <strain evidence="1 2">CC-CFT480</strain>
    </source>
</reference>
<name>A0A5C8NJV8_9BACI</name>
<dbReference type="OrthoDB" id="2318182at2"/>
<dbReference type="RefSeq" id="WP_147669212.1">
    <property type="nucleotide sequence ID" value="NZ_VDUW01000012.1"/>
</dbReference>
<comment type="caution">
    <text evidence="1">The sequence shown here is derived from an EMBL/GenBank/DDBJ whole genome shotgun (WGS) entry which is preliminary data.</text>
</comment>
<dbReference type="AlphaFoldDB" id="A0A5C8NJV8"/>